<reference evidence="6" key="1">
    <citation type="journal article" date="2014" name="Front. Microbiol.">
        <title>High frequency of phylogenetically diverse reductive dehalogenase-homologous genes in deep subseafloor sedimentary metagenomes.</title>
        <authorList>
            <person name="Kawai M."/>
            <person name="Futagami T."/>
            <person name="Toyoda A."/>
            <person name="Takaki Y."/>
            <person name="Nishi S."/>
            <person name="Hori S."/>
            <person name="Arai W."/>
            <person name="Tsubouchi T."/>
            <person name="Morono Y."/>
            <person name="Uchiyama I."/>
            <person name="Ito T."/>
            <person name="Fujiyama A."/>
            <person name="Inagaki F."/>
            <person name="Takami H."/>
        </authorList>
    </citation>
    <scope>NUCLEOTIDE SEQUENCE</scope>
    <source>
        <strain evidence="6">Expedition CK06-06</strain>
    </source>
</reference>
<evidence type="ECO:0000256" key="4">
    <source>
        <dbReference type="ARBA" id="ARBA00023014"/>
    </source>
</evidence>
<dbReference type="PANTHER" id="PTHR43578">
    <property type="entry name" value="NADH-QUINONE OXIDOREDUCTASE SUBUNIT F"/>
    <property type="match status" value="1"/>
</dbReference>
<sequence>MAGSAEADIYYVSSSWGQTHGFIKAGYTIYLAYWHLEQVLEEVKKSNIRGRGGGGFPAGRKWESVRNAPGEPKYVIVNCDEGDPGAFMNRALMEGNPHSVLEGLTIGAYAIGSHEGFIYVRAEYPLAVENVGIAIRQ</sequence>
<evidence type="ECO:0000256" key="3">
    <source>
        <dbReference type="ARBA" id="ARBA00023004"/>
    </source>
</evidence>
<dbReference type="InterPro" id="IPR037225">
    <property type="entry name" value="Nuo51_FMN-bd_sf"/>
</dbReference>
<keyword evidence="1" id="KW-0004">4Fe-4S</keyword>
<protein>
    <recommendedName>
        <fullName evidence="5">NADH-ubiquinone oxidoreductase 51kDa subunit FMN-binding domain-containing protein</fullName>
    </recommendedName>
</protein>
<proteinExistence type="predicted"/>
<dbReference type="GO" id="GO:0051539">
    <property type="term" value="F:4 iron, 4 sulfur cluster binding"/>
    <property type="evidence" value="ECO:0007669"/>
    <property type="project" value="UniProtKB-KW"/>
</dbReference>
<dbReference type="Gene3D" id="3.40.50.11540">
    <property type="entry name" value="NADH-ubiquinone oxidoreductase 51kDa subunit"/>
    <property type="match status" value="1"/>
</dbReference>
<evidence type="ECO:0000256" key="2">
    <source>
        <dbReference type="ARBA" id="ARBA00022723"/>
    </source>
</evidence>
<evidence type="ECO:0000313" key="6">
    <source>
        <dbReference type="EMBL" id="GAH29692.1"/>
    </source>
</evidence>
<evidence type="ECO:0000256" key="1">
    <source>
        <dbReference type="ARBA" id="ARBA00022485"/>
    </source>
</evidence>
<dbReference type="AlphaFoldDB" id="X1EAR6"/>
<feature type="domain" description="NADH-ubiquinone oxidoreductase 51kDa subunit FMN-binding" evidence="5">
    <location>
        <begin position="43"/>
        <end position="136"/>
    </location>
</feature>
<dbReference type="EMBL" id="BARU01004005">
    <property type="protein sequence ID" value="GAH29692.1"/>
    <property type="molecule type" value="Genomic_DNA"/>
</dbReference>
<dbReference type="SUPFAM" id="SSF142019">
    <property type="entry name" value="Nqo1 FMN-binding domain-like"/>
    <property type="match status" value="1"/>
</dbReference>
<comment type="caution">
    <text evidence="6">The sequence shown here is derived from an EMBL/GenBank/DDBJ whole genome shotgun (WGS) entry which is preliminary data.</text>
</comment>
<keyword evidence="3" id="KW-0408">Iron</keyword>
<feature type="non-terminal residue" evidence="6">
    <location>
        <position position="137"/>
    </location>
</feature>
<dbReference type="Pfam" id="PF01512">
    <property type="entry name" value="Complex1_51K"/>
    <property type="match status" value="1"/>
</dbReference>
<name>X1EAR6_9ZZZZ</name>
<organism evidence="6">
    <name type="scientific">marine sediment metagenome</name>
    <dbReference type="NCBI Taxonomy" id="412755"/>
    <lineage>
        <taxon>unclassified sequences</taxon>
        <taxon>metagenomes</taxon>
        <taxon>ecological metagenomes</taxon>
    </lineage>
</organism>
<gene>
    <name evidence="6" type="ORF">S03H2_08290</name>
</gene>
<evidence type="ECO:0000259" key="5">
    <source>
        <dbReference type="Pfam" id="PF01512"/>
    </source>
</evidence>
<dbReference type="GO" id="GO:0046872">
    <property type="term" value="F:metal ion binding"/>
    <property type="evidence" value="ECO:0007669"/>
    <property type="project" value="UniProtKB-KW"/>
</dbReference>
<accession>X1EAR6</accession>
<dbReference type="PANTHER" id="PTHR43578:SF3">
    <property type="entry name" value="NADH-QUINONE OXIDOREDUCTASE SUBUNIT F"/>
    <property type="match status" value="1"/>
</dbReference>
<keyword evidence="4" id="KW-0411">Iron-sulfur</keyword>
<dbReference type="InterPro" id="IPR011538">
    <property type="entry name" value="Nuo51_FMN-bd"/>
</dbReference>
<keyword evidence="2" id="KW-0479">Metal-binding</keyword>